<keyword evidence="2" id="KW-1185">Reference proteome</keyword>
<dbReference type="GeneID" id="63714064"/>
<dbReference type="AlphaFoldDB" id="A0A151GT36"/>
<accession>A0A151GT36</accession>
<dbReference type="Proteomes" id="UP000076580">
    <property type="component" value="Chromosome 01"/>
</dbReference>
<dbReference type="RefSeq" id="XP_040659636.1">
    <property type="nucleotide sequence ID" value="XM_040798753.1"/>
</dbReference>
<dbReference type="EMBL" id="LAYC01000001">
    <property type="protein sequence ID" value="KYK60284.1"/>
    <property type="molecule type" value="Genomic_DNA"/>
</dbReference>
<name>A0A151GT36_DRECN</name>
<reference evidence="1 2" key="1">
    <citation type="journal article" date="2016" name="Sci. Rep.">
        <title>Insights into Adaptations to a Near-Obligate Nematode Endoparasitic Lifestyle from the Finished Genome of Drechmeria coniospora.</title>
        <authorList>
            <person name="Zhang L."/>
            <person name="Zhou Z."/>
            <person name="Guo Q."/>
            <person name="Fokkens L."/>
            <person name="Miskei M."/>
            <person name="Pocsi I."/>
            <person name="Zhang W."/>
            <person name="Chen M."/>
            <person name="Wang L."/>
            <person name="Sun Y."/>
            <person name="Donzelli B.G."/>
            <person name="Gibson D.M."/>
            <person name="Nelson D.R."/>
            <person name="Luo J.G."/>
            <person name="Rep M."/>
            <person name="Liu H."/>
            <person name="Yang S."/>
            <person name="Wang J."/>
            <person name="Krasnoff S.B."/>
            <person name="Xu Y."/>
            <person name="Molnar I."/>
            <person name="Lin M."/>
        </authorList>
    </citation>
    <scope>NUCLEOTIDE SEQUENCE [LARGE SCALE GENOMIC DNA]</scope>
    <source>
        <strain evidence="1 2">ARSEF 6962</strain>
    </source>
</reference>
<evidence type="ECO:0000313" key="1">
    <source>
        <dbReference type="EMBL" id="KYK60284.1"/>
    </source>
</evidence>
<gene>
    <name evidence="1" type="ORF">DCS_01421</name>
</gene>
<proteinExistence type="predicted"/>
<dbReference type="InParanoid" id="A0A151GT36"/>
<protein>
    <submittedName>
        <fullName evidence="1">Uncharacterized protein</fullName>
    </submittedName>
</protein>
<evidence type="ECO:0000313" key="2">
    <source>
        <dbReference type="Proteomes" id="UP000076580"/>
    </source>
</evidence>
<comment type="caution">
    <text evidence="1">The sequence shown here is derived from an EMBL/GenBank/DDBJ whole genome shotgun (WGS) entry which is preliminary data.</text>
</comment>
<organism evidence="1 2">
    <name type="scientific">Drechmeria coniospora</name>
    <name type="common">Nematophagous fungus</name>
    <name type="synonym">Meria coniospora</name>
    <dbReference type="NCBI Taxonomy" id="98403"/>
    <lineage>
        <taxon>Eukaryota</taxon>
        <taxon>Fungi</taxon>
        <taxon>Dikarya</taxon>
        <taxon>Ascomycota</taxon>
        <taxon>Pezizomycotina</taxon>
        <taxon>Sordariomycetes</taxon>
        <taxon>Hypocreomycetidae</taxon>
        <taxon>Hypocreales</taxon>
        <taxon>Ophiocordycipitaceae</taxon>
        <taxon>Drechmeria</taxon>
    </lineage>
</organism>
<sequence length="120" mass="12435">MNGASSPSPRACFVGSPAHSMVRIDAKRRPRATVGQALPSYEYGRRTTLVRGWMDGWVTDILSTALSALAALAALAAVDASSHGPRPQVAAPAHGAPDSSWACSVPVVEKLTVKAVGDKV</sequence>